<dbReference type="RefSeq" id="WP_241716111.1">
    <property type="nucleotide sequence ID" value="NZ_JALBUF010000014.1"/>
</dbReference>
<sequence>MERLNCIPDYHLPKNTTRFHRQKLRFKQDCDQLEQVLQQMRLRQEVQPTEYVTRKITAVALRIASGQRMRNEDHSHPAKKLLASLSRYDYQRARYIGQQFDGIYTILVGKETESG</sequence>
<keyword evidence="2" id="KW-1185">Reference proteome</keyword>
<organism evidence="1 2">
    <name type="scientific">Sulfoacidibacillus ferrooxidans</name>
    <dbReference type="NCBI Taxonomy" id="2005001"/>
    <lineage>
        <taxon>Bacteria</taxon>
        <taxon>Bacillati</taxon>
        <taxon>Bacillota</taxon>
        <taxon>Bacilli</taxon>
        <taxon>Bacillales</taxon>
        <taxon>Alicyclobacillaceae</taxon>
        <taxon>Sulfoacidibacillus</taxon>
    </lineage>
</organism>
<evidence type="ECO:0000313" key="1">
    <source>
        <dbReference type="EMBL" id="MCI0184435.1"/>
    </source>
</evidence>
<comment type="caution">
    <text evidence="1">The sequence shown here is derived from an EMBL/GenBank/DDBJ whole genome shotgun (WGS) entry which is preliminary data.</text>
</comment>
<gene>
    <name evidence="1" type="ORF">MM817_02732</name>
</gene>
<protein>
    <submittedName>
        <fullName evidence="1">Uncharacterized protein</fullName>
    </submittedName>
</protein>
<evidence type="ECO:0000313" key="2">
    <source>
        <dbReference type="Proteomes" id="UP001139263"/>
    </source>
</evidence>
<dbReference type="Proteomes" id="UP001139263">
    <property type="component" value="Unassembled WGS sequence"/>
</dbReference>
<accession>A0A9X2AEC8</accession>
<reference evidence="1" key="1">
    <citation type="submission" date="2022-03" db="EMBL/GenBank/DDBJ databases">
        <title>Draft Genome Sequence of Firmicute Strain S0AB, a Heterotrophic Iron/Sulfur-Oxidizing Extreme Acidophile.</title>
        <authorList>
            <person name="Vergara E."/>
            <person name="Pakostova E."/>
            <person name="Johnson D.B."/>
            <person name="Holmes D.S."/>
        </authorList>
    </citation>
    <scope>NUCLEOTIDE SEQUENCE</scope>
    <source>
        <strain evidence="1">S0AB</strain>
    </source>
</reference>
<dbReference type="AlphaFoldDB" id="A0A9X2AEC8"/>
<proteinExistence type="predicted"/>
<name>A0A9X2AEC8_9BACL</name>
<dbReference type="EMBL" id="JALBUF010000014">
    <property type="protein sequence ID" value="MCI0184435.1"/>
    <property type="molecule type" value="Genomic_DNA"/>
</dbReference>